<feature type="region of interest" description="Disordered" evidence="1">
    <location>
        <begin position="51"/>
        <end position="108"/>
    </location>
</feature>
<evidence type="ECO:0000313" key="2">
    <source>
        <dbReference type="EMBL" id="KAL0571600.1"/>
    </source>
</evidence>
<dbReference type="EMBL" id="JBAHYK010000743">
    <property type="protein sequence ID" value="KAL0571600.1"/>
    <property type="molecule type" value="Genomic_DNA"/>
</dbReference>
<comment type="caution">
    <text evidence="2">The sequence shown here is derived from an EMBL/GenBank/DDBJ whole genome shotgun (WGS) entry which is preliminary data.</text>
</comment>
<feature type="region of interest" description="Disordered" evidence="1">
    <location>
        <begin position="1"/>
        <end position="35"/>
    </location>
</feature>
<sequence>MKNKRPSTSPGALDRSPFDDYPVRQTSRANQYLIQYPGTSSKLLVRSRSATPLRPATAHPTGARPTSSGGTFPRVRPGTSASRAQRPVMPWELAQPSPEPLPFDEHTFPSDEQLEHASRELVVNETGVRLAFGSLWQHQKTIVIFIRHFLCPLCQDYVYSISRNYNPEVLRRDGLKLVIVSNGHHDFIKSYRKIFKTPFDVYTDAVGEVYKALGMTRHSLEKGPRQNYVRHGTMRGIGMVVSNAVKSGMPIWKNGGEITQLGGEFVLGPGIRCHFAHRMPYTRAHLPIHEVVEAAKIVHPEVTMLPDILVIERNHIFNASRTSVLDVFQQDYRDPEDDDHAFIRRRASTKRSYVPRRVNSRATWALPSTRRSWIIEEDRENEPSDTGHGKGKGNASDPEVMTLESREDEAVATSGTDSTEDSDTEAETDHEIKKEEGSTKGGDDTITLHSIDIITPDAPFDWRSVQRGTVQWRRARSEDVSDAVRTDDGLHDLAVFMGRGSVGATQSIPSDVDSTSSDGSTASEGRVCQAFVLKLLPALDLDTSLKFDEFDWLSPSPARSRRSSLQLNRSTGKPEGSPSVCSSSEACSRLSRQCS</sequence>
<dbReference type="Pfam" id="PF13911">
    <property type="entry name" value="AhpC-TSA_2"/>
    <property type="match status" value="1"/>
</dbReference>
<feature type="compositionally biased region" description="Polar residues" evidence="1">
    <location>
        <begin position="24"/>
        <end position="35"/>
    </location>
</feature>
<dbReference type="PANTHER" id="PTHR28630">
    <property type="match status" value="1"/>
</dbReference>
<dbReference type="SUPFAM" id="SSF52833">
    <property type="entry name" value="Thioredoxin-like"/>
    <property type="match status" value="1"/>
</dbReference>
<name>A0ABR3F8M8_9AGAR</name>
<feature type="compositionally biased region" description="Polar residues" evidence="1">
    <location>
        <begin position="1"/>
        <end position="10"/>
    </location>
</feature>
<feature type="compositionally biased region" description="Basic and acidic residues" evidence="1">
    <location>
        <begin position="375"/>
        <end position="388"/>
    </location>
</feature>
<feature type="region of interest" description="Disordered" evidence="1">
    <location>
        <begin position="375"/>
        <end position="445"/>
    </location>
</feature>
<dbReference type="PANTHER" id="PTHR28630:SF3">
    <property type="entry name" value="PEROXIREDOXIN-LIKE 2C"/>
    <property type="match status" value="1"/>
</dbReference>
<gene>
    <name evidence="2" type="ORF">V5O48_010364</name>
</gene>
<keyword evidence="3" id="KW-1185">Reference proteome</keyword>
<organism evidence="2 3">
    <name type="scientific">Marasmius crinis-equi</name>
    <dbReference type="NCBI Taxonomy" id="585013"/>
    <lineage>
        <taxon>Eukaryota</taxon>
        <taxon>Fungi</taxon>
        <taxon>Dikarya</taxon>
        <taxon>Basidiomycota</taxon>
        <taxon>Agaricomycotina</taxon>
        <taxon>Agaricomycetes</taxon>
        <taxon>Agaricomycetidae</taxon>
        <taxon>Agaricales</taxon>
        <taxon>Marasmiineae</taxon>
        <taxon>Marasmiaceae</taxon>
        <taxon>Marasmius</taxon>
    </lineage>
</organism>
<dbReference type="InterPro" id="IPR036249">
    <property type="entry name" value="Thioredoxin-like_sf"/>
</dbReference>
<dbReference type="Gene3D" id="3.40.30.10">
    <property type="entry name" value="Glutaredoxin"/>
    <property type="match status" value="1"/>
</dbReference>
<proteinExistence type="predicted"/>
<dbReference type="Proteomes" id="UP001465976">
    <property type="component" value="Unassembled WGS sequence"/>
</dbReference>
<evidence type="ECO:0000313" key="3">
    <source>
        <dbReference type="Proteomes" id="UP001465976"/>
    </source>
</evidence>
<feature type="compositionally biased region" description="Low complexity" evidence="1">
    <location>
        <begin position="554"/>
        <end position="570"/>
    </location>
</feature>
<evidence type="ECO:0000256" key="1">
    <source>
        <dbReference type="SAM" id="MobiDB-lite"/>
    </source>
</evidence>
<dbReference type="InterPro" id="IPR032801">
    <property type="entry name" value="PXL2A/B/C"/>
</dbReference>
<reference evidence="2 3" key="1">
    <citation type="submission" date="2024-02" db="EMBL/GenBank/DDBJ databases">
        <title>A draft genome for the cacao thread blight pathogen Marasmius crinis-equi.</title>
        <authorList>
            <person name="Cohen S.P."/>
            <person name="Baruah I.K."/>
            <person name="Amoako-Attah I."/>
            <person name="Bukari Y."/>
            <person name="Meinhardt L.W."/>
            <person name="Bailey B.A."/>
        </authorList>
    </citation>
    <scope>NUCLEOTIDE SEQUENCE [LARGE SCALE GENOMIC DNA]</scope>
    <source>
        <strain evidence="2 3">GH-76</strain>
    </source>
</reference>
<accession>A0ABR3F8M8</accession>
<dbReference type="CDD" id="cd02970">
    <property type="entry name" value="PRX_like2"/>
    <property type="match status" value="1"/>
</dbReference>
<feature type="region of interest" description="Disordered" evidence="1">
    <location>
        <begin position="554"/>
        <end position="583"/>
    </location>
</feature>
<protein>
    <submittedName>
        <fullName evidence="2">Uncharacterized protein</fullName>
    </submittedName>
</protein>
<feature type="compositionally biased region" description="Basic and acidic residues" evidence="1">
    <location>
        <begin position="427"/>
        <end position="443"/>
    </location>
</feature>